<keyword evidence="2" id="KW-1185">Reference proteome</keyword>
<evidence type="ECO:0008006" key="3">
    <source>
        <dbReference type="Google" id="ProtNLM"/>
    </source>
</evidence>
<protein>
    <recommendedName>
        <fullName evidence="3">Phage-Barnase-EndoU-ColicinE5/D-RelE-like nuclease domain-containing protein</fullName>
    </recommendedName>
</protein>
<gene>
    <name evidence="1" type="ORF">cco14_10344</name>
</gene>
<proteinExistence type="predicted"/>
<evidence type="ECO:0000313" key="2">
    <source>
        <dbReference type="Proteomes" id="UP000005511"/>
    </source>
</evidence>
<dbReference type="Proteomes" id="UP000005511">
    <property type="component" value="Unassembled WGS sequence"/>
</dbReference>
<accession>A0ABN0EM75</accession>
<feature type="non-terminal residue" evidence="1">
    <location>
        <position position="1"/>
    </location>
</feature>
<organism evidence="1 2">
    <name type="scientific">Campylobacter coli 80352</name>
    <dbReference type="NCBI Taxonomy" id="887288"/>
    <lineage>
        <taxon>Bacteria</taxon>
        <taxon>Pseudomonadati</taxon>
        <taxon>Campylobacterota</taxon>
        <taxon>Epsilonproteobacteria</taxon>
        <taxon>Campylobacterales</taxon>
        <taxon>Campylobacteraceae</taxon>
        <taxon>Campylobacter</taxon>
    </lineage>
</organism>
<evidence type="ECO:0000313" key="1">
    <source>
        <dbReference type="EMBL" id="EIA60769.1"/>
    </source>
</evidence>
<dbReference type="EMBL" id="AIMT01000159">
    <property type="protein sequence ID" value="EIA60769.1"/>
    <property type="molecule type" value="Genomic_DNA"/>
</dbReference>
<sequence length="296" mass="33864">VGYFTQLHEYDKDYRENENIIHHRVFLAPAKMQKIGFEIAKGLDEWLDNENVCCFNVYTKDYFNANDKDMLISDNIKDDTNTTQAHTNENYNNTQEIIPDNVIRIQTQDGSGEFIEIIFDEFKEWEKSSSGAIKPLFTPLEGIVEDISNSLENVSIISDALAMLGAVKNPKNAKNIIKKKSKYATKQEVIEVLKNKYNLKTSKELGLGRSKNVFWVKDNKQIKEIWEEITDGADILKDINQDKLGGTIKMRKLDDQTIIQYKKASKSGGEIIEVNSNKPRGNLRTIHIENGVKNEV</sequence>
<name>A0ABN0EM75_CAMCO</name>
<reference evidence="1 2" key="1">
    <citation type="submission" date="2010-09" db="EMBL/GenBank/DDBJ databases">
        <authorList>
            <person name="Richards V."/>
            <person name="Lefebure T."/>
            <person name="Suzuki H."/>
            <person name="Pavinski Bitar P."/>
            <person name="Stanhope M."/>
        </authorList>
    </citation>
    <scope>NUCLEOTIDE SEQUENCE [LARGE SCALE GENOMIC DNA]</scope>
    <source>
        <strain evidence="1 2">80352</strain>
    </source>
</reference>
<comment type="caution">
    <text evidence="1">The sequence shown here is derived from an EMBL/GenBank/DDBJ whole genome shotgun (WGS) entry which is preliminary data.</text>
</comment>